<evidence type="ECO:0000313" key="1">
    <source>
        <dbReference type="EMBL" id="KAF9647200.1"/>
    </source>
</evidence>
<evidence type="ECO:0000313" key="2">
    <source>
        <dbReference type="Proteomes" id="UP000886501"/>
    </source>
</evidence>
<protein>
    <submittedName>
        <fullName evidence="1">Uncharacterized protein</fullName>
    </submittedName>
</protein>
<reference evidence="1" key="1">
    <citation type="submission" date="2019-10" db="EMBL/GenBank/DDBJ databases">
        <authorList>
            <consortium name="DOE Joint Genome Institute"/>
            <person name="Kuo A."/>
            <person name="Miyauchi S."/>
            <person name="Kiss E."/>
            <person name="Drula E."/>
            <person name="Kohler A."/>
            <person name="Sanchez-Garcia M."/>
            <person name="Andreopoulos B."/>
            <person name="Barry K.W."/>
            <person name="Bonito G."/>
            <person name="Buee M."/>
            <person name="Carver A."/>
            <person name="Chen C."/>
            <person name="Cichocki N."/>
            <person name="Clum A."/>
            <person name="Culley D."/>
            <person name="Crous P.W."/>
            <person name="Fauchery L."/>
            <person name="Girlanda M."/>
            <person name="Hayes R."/>
            <person name="Keri Z."/>
            <person name="Labutti K."/>
            <person name="Lipzen A."/>
            <person name="Lombard V."/>
            <person name="Magnuson J."/>
            <person name="Maillard F."/>
            <person name="Morin E."/>
            <person name="Murat C."/>
            <person name="Nolan M."/>
            <person name="Ohm R."/>
            <person name="Pangilinan J."/>
            <person name="Pereira M."/>
            <person name="Perotto S."/>
            <person name="Peter M."/>
            <person name="Riley R."/>
            <person name="Sitrit Y."/>
            <person name="Stielow B."/>
            <person name="Szollosi G."/>
            <person name="Zifcakova L."/>
            <person name="Stursova M."/>
            <person name="Spatafora J.W."/>
            <person name="Tedersoo L."/>
            <person name="Vaario L.-M."/>
            <person name="Yamada A."/>
            <person name="Yan M."/>
            <person name="Wang P."/>
            <person name="Xu J."/>
            <person name="Bruns T."/>
            <person name="Baldrian P."/>
            <person name="Vilgalys R."/>
            <person name="Henrissat B."/>
            <person name="Grigoriev I.V."/>
            <person name="Hibbett D."/>
            <person name="Nagy L.G."/>
            <person name="Martin F.M."/>
        </authorList>
    </citation>
    <scope>NUCLEOTIDE SEQUENCE</scope>
    <source>
        <strain evidence="1">P2</strain>
    </source>
</reference>
<reference evidence="1" key="2">
    <citation type="journal article" date="2020" name="Nat. Commun.">
        <title>Large-scale genome sequencing of mycorrhizal fungi provides insights into the early evolution of symbiotic traits.</title>
        <authorList>
            <person name="Miyauchi S."/>
            <person name="Kiss E."/>
            <person name="Kuo A."/>
            <person name="Drula E."/>
            <person name="Kohler A."/>
            <person name="Sanchez-Garcia M."/>
            <person name="Morin E."/>
            <person name="Andreopoulos B."/>
            <person name="Barry K.W."/>
            <person name="Bonito G."/>
            <person name="Buee M."/>
            <person name="Carver A."/>
            <person name="Chen C."/>
            <person name="Cichocki N."/>
            <person name="Clum A."/>
            <person name="Culley D."/>
            <person name="Crous P.W."/>
            <person name="Fauchery L."/>
            <person name="Girlanda M."/>
            <person name="Hayes R.D."/>
            <person name="Keri Z."/>
            <person name="LaButti K."/>
            <person name="Lipzen A."/>
            <person name="Lombard V."/>
            <person name="Magnuson J."/>
            <person name="Maillard F."/>
            <person name="Murat C."/>
            <person name="Nolan M."/>
            <person name="Ohm R.A."/>
            <person name="Pangilinan J."/>
            <person name="Pereira M.F."/>
            <person name="Perotto S."/>
            <person name="Peter M."/>
            <person name="Pfister S."/>
            <person name="Riley R."/>
            <person name="Sitrit Y."/>
            <person name="Stielow J.B."/>
            <person name="Szollosi G."/>
            <person name="Zifcakova L."/>
            <person name="Stursova M."/>
            <person name="Spatafora J.W."/>
            <person name="Tedersoo L."/>
            <person name="Vaario L.M."/>
            <person name="Yamada A."/>
            <person name="Yan M."/>
            <person name="Wang P."/>
            <person name="Xu J."/>
            <person name="Bruns T."/>
            <person name="Baldrian P."/>
            <person name="Vilgalys R."/>
            <person name="Dunand C."/>
            <person name="Henrissat B."/>
            <person name="Grigoriev I.V."/>
            <person name="Hibbett D."/>
            <person name="Nagy L.G."/>
            <person name="Martin F.M."/>
        </authorList>
    </citation>
    <scope>NUCLEOTIDE SEQUENCE</scope>
    <source>
        <strain evidence="1">P2</strain>
    </source>
</reference>
<dbReference type="Proteomes" id="UP000886501">
    <property type="component" value="Unassembled WGS sequence"/>
</dbReference>
<gene>
    <name evidence="1" type="ORF">BDM02DRAFT_2747656</name>
</gene>
<comment type="caution">
    <text evidence="1">The sequence shown here is derived from an EMBL/GenBank/DDBJ whole genome shotgun (WGS) entry which is preliminary data.</text>
</comment>
<name>A0ACB6ZBY8_THEGA</name>
<accession>A0ACB6ZBY8</accession>
<organism evidence="1 2">
    <name type="scientific">Thelephora ganbajun</name>
    <name type="common">Ganba fungus</name>
    <dbReference type="NCBI Taxonomy" id="370292"/>
    <lineage>
        <taxon>Eukaryota</taxon>
        <taxon>Fungi</taxon>
        <taxon>Dikarya</taxon>
        <taxon>Basidiomycota</taxon>
        <taxon>Agaricomycotina</taxon>
        <taxon>Agaricomycetes</taxon>
        <taxon>Thelephorales</taxon>
        <taxon>Thelephoraceae</taxon>
        <taxon>Thelephora</taxon>
    </lineage>
</organism>
<dbReference type="EMBL" id="MU118039">
    <property type="protein sequence ID" value="KAF9647200.1"/>
    <property type="molecule type" value="Genomic_DNA"/>
</dbReference>
<keyword evidence="2" id="KW-1185">Reference proteome</keyword>
<sequence>MPSLTQVVLARRSFNELLGRVVGGILIPQKWQGWGFLLACLDQREMPGSYVGEYMYTRAILMVRSFYMRLPQPFISKDYRVLPARASETFIYLLAFNLNRGRCVKTQNLPSPLALEYASSLISPNLNPTSTFFLTFRFNIHQRPLAHNKRSRLLQTGPIIL</sequence>
<proteinExistence type="predicted"/>